<keyword evidence="4" id="KW-1185">Reference proteome</keyword>
<name>A0A4Q9HZV8_STRKA</name>
<comment type="caution">
    <text evidence="3">The sequence shown here is derived from an EMBL/GenBank/DDBJ whole genome shotgun (WGS) entry which is preliminary data.</text>
</comment>
<feature type="region of interest" description="Disordered" evidence="2">
    <location>
        <begin position="116"/>
        <end position="169"/>
    </location>
</feature>
<proteinExistence type="predicted"/>
<evidence type="ECO:0000313" key="4">
    <source>
        <dbReference type="Proteomes" id="UP000292452"/>
    </source>
</evidence>
<evidence type="ECO:0000313" key="3">
    <source>
        <dbReference type="EMBL" id="TBO60928.1"/>
    </source>
</evidence>
<protein>
    <submittedName>
        <fullName evidence="3">Uncharacterized protein</fullName>
    </submittedName>
</protein>
<dbReference type="EMBL" id="SIXH01000021">
    <property type="protein sequence ID" value="TBO60928.1"/>
    <property type="molecule type" value="Genomic_DNA"/>
</dbReference>
<feature type="compositionally biased region" description="Basic and acidic residues" evidence="2">
    <location>
        <begin position="141"/>
        <end position="155"/>
    </location>
</feature>
<evidence type="ECO:0000256" key="2">
    <source>
        <dbReference type="SAM" id="MobiDB-lite"/>
    </source>
</evidence>
<dbReference type="RefSeq" id="WP_131122181.1">
    <property type="nucleotide sequence ID" value="NZ_SIXH01000021.1"/>
</dbReference>
<dbReference type="AlphaFoldDB" id="A0A4Q9HZV8"/>
<feature type="compositionally biased region" description="Basic residues" evidence="2">
    <location>
        <begin position="131"/>
        <end position="140"/>
    </location>
</feature>
<keyword evidence="1" id="KW-0175">Coiled coil</keyword>
<gene>
    <name evidence="3" type="ORF">EYS09_03935</name>
</gene>
<feature type="coiled-coil region" evidence="1">
    <location>
        <begin position="6"/>
        <end position="33"/>
    </location>
</feature>
<evidence type="ECO:0000256" key="1">
    <source>
        <dbReference type="SAM" id="Coils"/>
    </source>
</evidence>
<dbReference type="Proteomes" id="UP000292452">
    <property type="component" value="Unassembled WGS sequence"/>
</dbReference>
<organism evidence="3 4">
    <name type="scientific">Streptomyces kasugaensis</name>
    <dbReference type="NCBI Taxonomy" id="1946"/>
    <lineage>
        <taxon>Bacteria</taxon>
        <taxon>Bacillati</taxon>
        <taxon>Actinomycetota</taxon>
        <taxon>Actinomycetes</taxon>
        <taxon>Kitasatosporales</taxon>
        <taxon>Streptomycetaceae</taxon>
        <taxon>Streptomyces</taxon>
    </lineage>
</organism>
<feature type="compositionally biased region" description="Basic residues" evidence="2">
    <location>
        <begin position="156"/>
        <end position="169"/>
    </location>
</feature>
<sequence>MLGGLREQADNAREELHAELTALRKEIASLRAGTEQAAAAKTAVEVSEGHGALLREAAWASSSTVLCHRDAWEFSTAHAGRQPHFRVPAQALGQGEKRVRAALSGRSSIALLITLHRSGKPHPRETATRTPGHRSPRPRQGKPDRTVRGRPANDHHPRHPRHARWQHTG</sequence>
<accession>A0A4Q9HZV8</accession>
<reference evidence="3 4" key="1">
    <citation type="submission" date="2019-02" db="EMBL/GenBank/DDBJ databases">
        <title>Draft Genome Sequence of Streptomyces sp. AM-2504, identified by 16S rRNA comparative analysis as a Streptomyces Kasugaensis strain.</title>
        <authorList>
            <person name="Napolioni V."/>
            <person name="Giuliodori A.M."/>
            <person name="Spurio R."/>
            <person name="Fabbretti A."/>
        </authorList>
    </citation>
    <scope>NUCLEOTIDE SEQUENCE [LARGE SCALE GENOMIC DNA]</scope>
    <source>
        <strain evidence="3 4">AM-2504</strain>
    </source>
</reference>